<protein>
    <submittedName>
        <fullName evidence="1">Uncharacterized protein</fullName>
    </submittedName>
</protein>
<organism evidence="1 2">
    <name type="scientific">Willisornis vidua</name>
    <name type="common">Xingu scale-backed antbird</name>
    <dbReference type="NCBI Taxonomy" id="1566151"/>
    <lineage>
        <taxon>Eukaryota</taxon>
        <taxon>Metazoa</taxon>
        <taxon>Chordata</taxon>
        <taxon>Craniata</taxon>
        <taxon>Vertebrata</taxon>
        <taxon>Euteleostomi</taxon>
        <taxon>Archelosauria</taxon>
        <taxon>Archosauria</taxon>
        <taxon>Dinosauria</taxon>
        <taxon>Saurischia</taxon>
        <taxon>Theropoda</taxon>
        <taxon>Coelurosauria</taxon>
        <taxon>Aves</taxon>
        <taxon>Neognathae</taxon>
        <taxon>Neoaves</taxon>
        <taxon>Telluraves</taxon>
        <taxon>Australaves</taxon>
        <taxon>Passeriformes</taxon>
        <taxon>Thamnophilidae</taxon>
        <taxon>Willisornis</taxon>
    </lineage>
</organism>
<dbReference type="EMBL" id="WHWB01034136">
    <property type="protein sequence ID" value="KAJ7413464.1"/>
    <property type="molecule type" value="Genomic_DNA"/>
</dbReference>
<gene>
    <name evidence="1" type="ORF">WISP_90568</name>
</gene>
<accession>A0ABQ9D6G0</accession>
<reference evidence="1" key="1">
    <citation type="submission" date="2019-10" db="EMBL/GenBank/DDBJ databases">
        <authorList>
            <person name="Soares A.E.R."/>
            <person name="Aleixo A."/>
            <person name="Schneider P."/>
            <person name="Miyaki C.Y."/>
            <person name="Schneider M.P."/>
            <person name="Mello C."/>
            <person name="Vasconcelos A.T.R."/>
        </authorList>
    </citation>
    <scope>NUCLEOTIDE SEQUENCE</scope>
    <source>
        <tissue evidence="1">Muscle</tissue>
    </source>
</reference>
<proteinExistence type="predicted"/>
<dbReference type="Proteomes" id="UP001145742">
    <property type="component" value="Unassembled WGS sequence"/>
</dbReference>
<comment type="caution">
    <text evidence="1">The sequence shown here is derived from an EMBL/GenBank/DDBJ whole genome shotgun (WGS) entry which is preliminary data.</text>
</comment>
<sequence>MALASTRPGHATPRHATAGWFGKLADSLYNQACGTEASELSRLTSDFHSPDLQGPFHYCYINAMSKPNLSTIYCAFPLFGCKIGLWNPHPKTPSCLGISKMEQMKNIKISKKLSQ</sequence>
<keyword evidence="2" id="KW-1185">Reference proteome</keyword>
<evidence type="ECO:0000313" key="1">
    <source>
        <dbReference type="EMBL" id="KAJ7413464.1"/>
    </source>
</evidence>
<name>A0ABQ9D6G0_9PASS</name>
<evidence type="ECO:0000313" key="2">
    <source>
        <dbReference type="Proteomes" id="UP001145742"/>
    </source>
</evidence>